<feature type="domain" description="Gnk2-homologous" evidence="15">
    <location>
        <begin position="91"/>
        <end position="195"/>
    </location>
</feature>
<evidence type="ECO:0000259" key="15">
    <source>
        <dbReference type="PROSITE" id="PS51473"/>
    </source>
</evidence>
<keyword evidence="12" id="KW-1015">Disulfide bond</keyword>
<comment type="subcellular location">
    <subcellularLocation>
        <location evidence="13">Cell junction</location>
        <location evidence="13">Plasmodesma</location>
    </subcellularLocation>
    <subcellularLocation>
        <location evidence="1">Cell membrane</location>
        <topology evidence="1">Single-pass type I membrane protein</topology>
    </subcellularLocation>
</comment>
<dbReference type="GO" id="GO:0050832">
    <property type="term" value="P:defense response to fungus"/>
    <property type="evidence" value="ECO:0007669"/>
    <property type="project" value="UniProtKB-KW"/>
</dbReference>
<dbReference type="OrthoDB" id="1888914at2759"/>
<dbReference type="EMBL" id="KK915662">
    <property type="protein sequence ID" value="KDP21474.1"/>
    <property type="molecule type" value="Genomic_DNA"/>
</dbReference>
<evidence type="ECO:0000256" key="9">
    <source>
        <dbReference type="ARBA" id="ARBA00022949"/>
    </source>
</evidence>
<reference evidence="16 17" key="1">
    <citation type="journal article" date="2014" name="PLoS ONE">
        <title>Global Analysis of Gene Expression Profiles in Physic Nut (Jatropha curcas L.) Seedlings Exposed to Salt Stress.</title>
        <authorList>
            <person name="Zhang L."/>
            <person name="Zhang C."/>
            <person name="Wu P."/>
            <person name="Chen Y."/>
            <person name="Li M."/>
            <person name="Jiang H."/>
            <person name="Wu G."/>
        </authorList>
    </citation>
    <scope>NUCLEOTIDE SEQUENCE [LARGE SCALE GENOMIC DNA]</scope>
    <source>
        <strain evidence="17">cv. GZQX0401</strain>
        <tissue evidence="16">Young leaves</tissue>
    </source>
</reference>
<dbReference type="InterPro" id="IPR038408">
    <property type="entry name" value="GNK2_sf"/>
</dbReference>
<gene>
    <name evidence="16" type="ORF">JCGZ_21945</name>
</gene>
<dbReference type="GO" id="GO:0009506">
    <property type="term" value="C:plasmodesma"/>
    <property type="evidence" value="ECO:0007669"/>
    <property type="project" value="UniProtKB-SubCell"/>
</dbReference>
<proteinExistence type="inferred from homology"/>
<dbReference type="Proteomes" id="UP000027138">
    <property type="component" value="Unassembled WGS sequence"/>
</dbReference>
<name>A0A067JPK6_JATCU</name>
<evidence type="ECO:0000256" key="11">
    <source>
        <dbReference type="ARBA" id="ARBA00023035"/>
    </source>
</evidence>
<evidence type="ECO:0000256" key="7">
    <source>
        <dbReference type="ARBA" id="ARBA00022737"/>
    </source>
</evidence>
<keyword evidence="5" id="KW-0732">Signal</keyword>
<dbReference type="PANTHER" id="PTHR32080">
    <property type="entry name" value="ANTIFUNGAL PROTEIN GINKBILOBIN-2-LIKE"/>
    <property type="match status" value="1"/>
</dbReference>
<dbReference type="Gene3D" id="3.30.430.20">
    <property type="entry name" value="Gnk2 domain, C-X8-C-X2-C motif"/>
    <property type="match status" value="1"/>
</dbReference>
<keyword evidence="10" id="KW-0044">Antibiotic</keyword>
<protein>
    <recommendedName>
        <fullName evidence="15">Gnk2-homologous domain-containing protein</fullName>
    </recommendedName>
</protein>
<evidence type="ECO:0000256" key="10">
    <source>
        <dbReference type="ARBA" id="ARBA00023022"/>
    </source>
</evidence>
<evidence type="ECO:0000256" key="4">
    <source>
        <dbReference type="ARBA" id="ARBA00022581"/>
    </source>
</evidence>
<comment type="similarity">
    <text evidence="14">Belongs to the cysteine-rich repeat secretory protein family. Plasmodesmata-located proteins (PDLD) subfamily.</text>
</comment>
<keyword evidence="6" id="KW-0430">Lectin</keyword>
<dbReference type="AlphaFoldDB" id="A0A067JPK6"/>
<dbReference type="GO" id="GO:0042742">
    <property type="term" value="P:defense response to bacterium"/>
    <property type="evidence" value="ECO:0007669"/>
    <property type="project" value="UniProtKB-KW"/>
</dbReference>
<keyword evidence="3" id="KW-0295">Fungicide</keyword>
<dbReference type="GO" id="GO:0005886">
    <property type="term" value="C:plasma membrane"/>
    <property type="evidence" value="ECO:0007669"/>
    <property type="project" value="UniProtKB-SubCell"/>
</dbReference>
<keyword evidence="4" id="KW-0945">Host-virus interaction</keyword>
<evidence type="ECO:0000256" key="6">
    <source>
        <dbReference type="ARBA" id="ARBA00022734"/>
    </source>
</evidence>
<keyword evidence="11" id="KW-0465">Mannose-binding</keyword>
<evidence type="ECO:0000256" key="13">
    <source>
        <dbReference type="ARBA" id="ARBA00024184"/>
    </source>
</evidence>
<evidence type="ECO:0000256" key="3">
    <source>
        <dbReference type="ARBA" id="ARBA00022577"/>
    </source>
</evidence>
<dbReference type="CDD" id="cd23509">
    <property type="entry name" value="Gnk2-like"/>
    <property type="match status" value="1"/>
</dbReference>
<organism evidence="16 17">
    <name type="scientific">Jatropha curcas</name>
    <name type="common">Barbados nut</name>
    <dbReference type="NCBI Taxonomy" id="180498"/>
    <lineage>
        <taxon>Eukaryota</taxon>
        <taxon>Viridiplantae</taxon>
        <taxon>Streptophyta</taxon>
        <taxon>Embryophyta</taxon>
        <taxon>Tracheophyta</taxon>
        <taxon>Spermatophyta</taxon>
        <taxon>Magnoliopsida</taxon>
        <taxon>eudicotyledons</taxon>
        <taxon>Gunneridae</taxon>
        <taxon>Pentapetalae</taxon>
        <taxon>rosids</taxon>
        <taxon>fabids</taxon>
        <taxon>Malpighiales</taxon>
        <taxon>Euphorbiaceae</taxon>
        <taxon>Crotonoideae</taxon>
        <taxon>Jatropheae</taxon>
        <taxon>Jatropha</taxon>
    </lineage>
</organism>
<dbReference type="PANTHER" id="PTHR32080:SF54">
    <property type="entry name" value="GNK2-HOMOLOGOUS DOMAIN-CONTAINING PROTEIN"/>
    <property type="match status" value="1"/>
</dbReference>
<keyword evidence="7" id="KW-0677">Repeat</keyword>
<evidence type="ECO:0000313" key="16">
    <source>
        <dbReference type="EMBL" id="KDP21474.1"/>
    </source>
</evidence>
<keyword evidence="17" id="KW-1185">Reference proteome</keyword>
<keyword evidence="9" id="KW-0965">Cell junction</keyword>
<dbReference type="InterPro" id="IPR002902">
    <property type="entry name" value="GNK2"/>
</dbReference>
<sequence>MTHRSREKPACKKFSRIIQYQQNKTKNTKDIYHGVDGETNKNPPVKKVKQGSFLIKNQEHKMGLPQKLAAKIIIVFFLQFCSNRVTSIPNTQVLTVLCNSGVYSKGDPFGISLDYVVKELETVTPTTKNYDFYNISPYPNAFAYGHAVCNQNLTNLDCETCLGAAKSNMFSTCQNRIGARSVLHDCSIRYEQYPFTD</sequence>
<evidence type="ECO:0000256" key="12">
    <source>
        <dbReference type="ARBA" id="ARBA00023157"/>
    </source>
</evidence>
<dbReference type="FunFam" id="3.30.430.20:FF:000023">
    <property type="entry name" value="Antifungal protein ginkbilobin-2"/>
    <property type="match status" value="1"/>
</dbReference>
<evidence type="ECO:0000256" key="5">
    <source>
        <dbReference type="ARBA" id="ARBA00022729"/>
    </source>
</evidence>
<dbReference type="InterPro" id="IPR051378">
    <property type="entry name" value="Cell2Cell_Antifungal"/>
</dbReference>
<accession>A0A067JPK6</accession>
<dbReference type="GO" id="GO:0031640">
    <property type="term" value="P:killing of cells of another organism"/>
    <property type="evidence" value="ECO:0007669"/>
    <property type="project" value="UniProtKB-KW"/>
</dbReference>
<evidence type="ECO:0000256" key="8">
    <source>
        <dbReference type="ARBA" id="ARBA00022821"/>
    </source>
</evidence>
<dbReference type="Pfam" id="PF01657">
    <property type="entry name" value="Stress-antifung"/>
    <property type="match status" value="1"/>
</dbReference>
<dbReference type="PROSITE" id="PS51473">
    <property type="entry name" value="GNK2"/>
    <property type="match status" value="1"/>
</dbReference>
<keyword evidence="2" id="KW-0929">Antimicrobial</keyword>
<evidence type="ECO:0000313" key="17">
    <source>
        <dbReference type="Proteomes" id="UP000027138"/>
    </source>
</evidence>
<dbReference type="GO" id="GO:0005537">
    <property type="term" value="F:D-mannose binding"/>
    <property type="evidence" value="ECO:0007669"/>
    <property type="project" value="UniProtKB-KW"/>
</dbReference>
<evidence type="ECO:0000256" key="14">
    <source>
        <dbReference type="ARBA" id="ARBA00038393"/>
    </source>
</evidence>
<evidence type="ECO:0000256" key="1">
    <source>
        <dbReference type="ARBA" id="ARBA00004251"/>
    </source>
</evidence>
<evidence type="ECO:0000256" key="2">
    <source>
        <dbReference type="ARBA" id="ARBA00022529"/>
    </source>
</evidence>
<keyword evidence="8" id="KW-0611">Plant defense</keyword>